<protein>
    <submittedName>
        <fullName evidence="1">Uncharacterized protein</fullName>
    </submittedName>
</protein>
<evidence type="ECO:0000313" key="1">
    <source>
        <dbReference type="EMBL" id="RJF76744.1"/>
    </source>
</evidence>
<dbReference type="Proteomes" id="UP000283458">
    <property type="component" value="Unassembled WGS sequence"/>
</dbReference>
<proteinExistence type="predicted"/>
<gene>
    <name evidence="1" type="ORF">D3877_28010</name>
</gene>
<name>A0A418VKU0_9PROT</name>
<sequence length="153" mass="17301">MLEKDDFEIIQDELVTRRNKHILAPHIDNLRGALTILYYMPPDSDHMHLGTLFYKQVGPGRPLLPKDMPVPFYAQYASSSSITCVEAKRVPFAPNTLIAFVNSIDAWHGQHLDEMYDRRGYQSFFGVREALLDRIFDAQSVRALTCGGAADAT</sequence>
<organism evidence="1 2">
    <name type="scientific">Azospirillum cavernae</name>
    <dbReference type="NCBI Taxonomy" id="2320860"/>
    <lineage>
        <taxon>Bacteria</taxon>
        <taxon>Pseudomonadati</taxon>
        <taxon>Pseudomonadota</taxon>
        <taxon>Alphaproteobacteria</taxon>
        <taxon>Rhodospirillales</taxon>
        <taxon>Azospirillaceae</taxon>
        <taxon>Azospirillum</taxon>
    </lineage>
</organism>
<keyword evidence="2" id="KW-1185">Reference proteome</keyword>
<comment type="caution">
    <text evidence="1">The sequence shown here is derived from an EMBL/GenBank/DDBJ whole genome shotgun (WGS) entry which is preliminary data.</text>
</comment>
<dbReference type="AlphaFoldDB" id="A0A418VKU0"/>
<dbReference type="EMBL" id="QYUL01000006">
    <property type="protein sequence ID" value="RJF76744.1"/>
    <property type="molecule type" value="Genomic_DNA"/>
</dbReference>
<accession>A0A418VKU0</accession>
<evidence type="ECO:0000313" key="2">
    <source>
        <dbReference type="Proteomes" id="UP000283458"/>
    </source>
</evidence>
<reference evidence="1 2" key="1">
    <citation type="submission" date="2018-09" db="EMBL/GenBank/DDBJ databases">
        <authorList>
            <person name="Zhu H."/>
        </authorList>
    </citation>
    <scope>NUCLEOTIDE SEQUENCE [LARGE SCALE GENOMIC DNA]</scope>
    <source>
        <strain evidence="1 2">K2W22B-5</strain>
    </source>
</reference>